<comment type="caution">
    <text evidence="2">The sequence shown here is derived from an EMBL/GenBank/DDBJ whole genome shotgun (WGS) entry which is preliminary data.</text>
</comment>
<accession>A0A8K0NXW3</accession>
<dbReference type="Proteomes" id="UP000792457">
    <property type="component" value="Unassembled WGS sequence"/>
</dbReference>
<dbReference type="EMBL" id="KZ308244">
    <property type="protein sequence ID" value="KAG8225603.1"/>
    <property type="molecule type" value="Genomic_DNA"/>
</dbReference>
<dbReference type="PANTHER" id="PTHR35450">
    <property type="entry name" value="REVERSE TRANSCRIPTASE DOMAIN-CONTAINING PROTEIN"/>
    <property type="match status" value="1"/>
</dbReference>
<name>A0A8K0NXW3_LADFU</name>
<evidence type="ECO:0000313" key="3">
    <source>
        <dbReference type="Proteomes" id="UP000792457"/>
    </source>
</evidence>
<reference evidence="2" key="1">
    <citation type="submission" date="2013-04" db="EMBL/GenBank/DDBJ databases">
        <authorList>
            <person name="Qu J."/>
            <person name="Murali S.C."/>
            <person name="Bandaranaike D."/>
            <person name="Bellair M."/>
            <person name="Blankenburg K."/>
            <person name="Chao H."/>
            <person name="Dinh H."/>
            <person name="Doddapaneni H."/>
            <person name="Downs B."/>
            <person name="Dugan-Rocha S."/>
            <person name="Elkadiri S."/>
            <person name="Gnanaolivu R.D."/>
            <person name="Hernandez B."/>
            <person name="Javaid M."/>
            <person name="Jayaseelan J.C."/>
            <person name="Lee S."/>
            <person name="Li M."/>
            <person name="Ming W."/>
            <person name="Munidasa M."/>
            <person name="Muniz J."/>
            <person name="Nguyen L."/>
            <person name="Ongeri F."/>
            <person name="Osuji N."/>
            <person name="Pu L.-L."/>
            <person name="Puazo M."/>
            <person name="Qu C."/>
            <person name="Quiroz J."/>
            <person name="Raj R."/>
            <person name="Weissenberger G."/>
            <person name="Xin Y."/>
            <person name="Zou X."/>
            <person name="Han Y."/>
            <person name="Richards S."/>
            <person name="Worley K."/>
            <person name="Muzny D."/>
            <person name="Gibbs R."/>
        </authorList>
    </citation>
    <scope>NUCLEOTIDE SEQUENCE</scope>
    <source>
        <strain evidence="2">Sampled in the wild</strain>
    </source>
</reference>
<protein>
    <recommendedName>
        <fullName evidence="1">Reverse transcriptase domain-containing protein</fullName>
    </recommendedName>
</protein>
<evidence type="ECO:0000259" key="1">
    <source>
        <dbReference type="PROSITE" id="PS50878"/>
    </source>
</evidence>
<keyword evidence="3" id="KW-1185">Reference proteome</keyword>
<proteinExistence type="predicted"/>
<dbReference type="OrthoDB" id="6780053at2759"/>
<dbReference type="InterPro" id="IPR043502">
    <property type="entry name" value="DNA/RNA_pol_sf"/>
</dbReference>
<dbReference type="SUPFAM" id="SSF56672">
    <property type="entry name" value="DNA/RNA polymerases"/>
    <property type="match status" value="1"/>
</dbReference>
<dbReference type="InterPro" id="IPR000477">
    <property type="entry name" value="RT_dom"/>
</dbReference>
<dbReference type="AlphaFoldDB" id="A0A8K0NXW3"/>
<dbReference type="PROSITE" id="PS50878">
    <property type="entry name" value="RT_POL"/>
    <property type="match status" value="1"/>
</dbReference>
<dbReference type="Pfam" id="PF00078">
    <property type="entry name" value="RVT_1"/>
    <property type="match status" value="1"/>
</dbReference>
<feature type="domain" description="Reverse transcriptase" evidence="1">
    <location>
        <begin position="1"/>
        <end position="213"/>
    </location>
</feature>
<gene>
    <name evidence="2" type="ORF">J437_LFUL004171</name>
</gene>
<evidence type="ECO:0000313" key="2">
    <source>
        <dbReference type="EMBL" id="KAG8225603.1"/>
    </source>
</evidence>
<sequence>MSWAVRGGRVSSCQKGFWEFEGCHEHNFLLQAAIDEEERGRKTICMARLDQTNSFGSIPHQHLINTMERMHNSSEWWRNNNDAPPPSGETDPINIRFGVKQGCPLSPTVFNLGIEPVVWAAESLEDSCSVDVFGHRLSILAYADDLVLMGKDLKALQERMTRIGEFPGFCIGHELQPPEMTASPVRDTAFNIQGGTPACLREGEPYAYLRVTVGFNVSQSPEEDLRHLTEDVKKINESLFAPWQKFRALNTFLLSRLSFILWAGHLQKKLMQELDKLIRACGKKWLSLPRRASPEVLYLHHRHGGAGLLPVADLLDILRVVHRYRLLHCRDPVVRRVAWGRLRVVVQRNIRRNPTTADCAEFLSGSLREKFGNPAMGLQI</sequence>
<dbReference type="PANTHER" id="PTHR35450:SF2">
    <property type="entry name" value="REVERSE TRANSCRIPTASE DOMAIN-CONTAINING PROTEIN"/>
    <property type="match status" value="1"/>
</dbReference>
<organism evidence="2 3">
    <name type="scientific">Ladona fulva</name>
    <name type="common">Scarce chaser dragonfly</name>
    <name type="synonym">Libellula fulva</name>
    <dbReference type="NCBI Taxonomy" id="123851"/>
    <lineage>
        <taxon>Eukaryota</taxon>
        <taxon>Metazoa</taxon>
        <taxon>Ecdysozoa</taxon>
        <taxon>Arthropoda</taxon>
        <taxon>Hexapoda</taxon>
        <taxon>Insecta</taxon>
        <taxon>Pterygota</taxon>
        <taxon>Palaeoptera</taxon>
        <taxon>Odonata</taxon>
        <taxon>Epiprocta</taxon>
        <taxon>Anisoptera</taxon>
        <taxon>Libelluloidea</taxon>
        <taxon>Libellulidae</taxon>
        <taxon>Ladona</taxon>
    </lineage>
</organism>
<dbReference type="GO" id="GO:0071897">
    <property type="term" value="P:DNA biosynthetic process"/>
    <property type="evidence" value="ECO:0007669"/>
    <property type="project" value="UniProtKB-ARBA"/>
</dbReference>
<reference evidence="2" key="2">
    <citation type="submission" date="2017-10" db="EMBL/GenBank/DDBJ databases">
        <title>Ladona fulva Genome sequencing and assembly.</title>
        <authorList>
            <person name="Murali S."/>
            <person name="Richards S."/>
            <person name="Bandaranaike D."/>
            <person name="Bellair M."/>
            <person name="Blankenburg K."/>
            <person name="Chao H."/>
            <person name="Dinh H."/>
            <person name="Doddapaneni H."/>
            <person name="Dugan-Rocha S."/>
            <person name="Elkadiri S."/>
            <person name="Gnanaolivu R."/>
            <person name="Hernandez B."/>
            <person name="Skinner E."/>
            <person name="Javaid M."/>
            <person name="Lee S."/>
            <person name="Li M."/>
            <person name="Ming W."/>
            <person name="Munidasa M."/>
            <person name="Muniz J."/>
            <person name="Nguyen L."/>
            <person name="Hughes D."/>
            <person name="Osuji N."/>
            <person name="Pu L.-L."/>
            <person name="Puazo M."/>
            <person name="Qu C."/>
            <person name="Quiroz J."/>
            <person name="Raj R."/>
            <person name="Weissenberger G."/>
            <person name="Xin Y."/>
            <person name="Zou X."/>
            <person name="Han Y."/>
            <person name="Worley K."/>
            <person name="Muzny D."/>
            <person name="Gibbs R."/>
        </authorList>
    </citation>
    <scope>NUCLEOTIDE SEQUENCE</scope>
    <source>
        <strain evidence="2">Sampled in the wild</strain>
    </source>
</reference>